<sequence>ESTSQKGDKDKRPTKVTASAMRKNAAENPPKKRSQKLQAEAAETAHPVPEHHEGEPAQADDMDEGHYGHDGDHIVHEMEEEIEREVMEVRL</sequence>
<reference evidence="2 3" key="1">
    <citation type="journal article" date="2018" name="Front. Plant Sci.">
        <title>Red Clover (Trifolium pratense) and Zigzag Clover (T. medium) - A Picture of Genomic Similarities and Differences.</title>
        <authorList>
            <person name="Dluhosova J."/>
            <person name="Istvanek J."/>
            <person name="Nedelnik J."/>
            <person name="Repkova J."/>
        </authorList>
    </citation>
    <scope>NUCLEOTIDE SEQUENCE [LARGE SCALE GENOMIC DNA]</scope>
    <source>
        <strain evidence="3">cv. 10/8</strain>
        <tissue evidence="2">Leaf</tissue>
    </source>
</reference>
<dbReference type="Proteomes" id="UP000265520">
    <property type="component" value="Unassembled WGS sequence"/>
</dbReference>
<keyword evidence="3" id="KW-1185">Reference proteome</keyword>
<feature type="compositionally biased region" description="Basic and acidic residues" evidence="1">
    <location>
        <begin position="1"/>
        <end position="13"/>
    </location>
</feature>
<dbReference type="EMBL" id="LXQA010542067">
    <property type="protein sequence ID" value="MCI58193.1"/>
    <property type="molecule type" value="Genomic_DNA"/>
</dbReference>
<accession>A0A392TAL7</accession>
<feature type="non-terminal residue" evidence="2">
    <location>
        <position position="1"/>
    </location>
</feature>
<evidence type="ECO:0000313" key="3">
    <source>
        <dbReference type="Proteomes" id="UP000265520"/>
    </source>
</evidence>
<feature type="compositionally biased region" description="Basic and acidic residues" evidence="1">
    <location>
        <begin position="64"/>
        <end position="73"/>
    </location>
</feature>
<evidence type="ECO:0000256" key="1">
    <source>
        <dbReference type="SAM" id="MobiDB-lite"/>
    </source>
</evidence>
<evidence type="ECO:0000313" key="2">
    <source>
        <dbReference type="EMBL" id="MCI58193.1"/>
    </source>
</evidence>
<feature type="region of interest" description="Disordered" evidence="1">
    <location>
        <begin position="1"/>
        <end position="73"/>
    </location>
</feature>
<feature type="non-terminal residue" evidence="2">
    <location>
        <position position="91"/>
    </location>
</feature>
<name>A0A392TAL7_9FABA</name>
<protein>
    <submittedName>
        <fullName evidence="2">Uncharacterized protein</fullName>
    </submittedName>
</protein>
<organism evidence="2 3">
    <name type="scientific">Trifolium medium</name>
    <dbReference type="NCBI Taxonomy" id="97028"/>
    <lineage>
        <taxon>Eukaryota</taxon>
        <taxon>Viridiplantae</taxon>
        <taxon>Streptophyta</taxon>
        <taxon>Embryophyta</taxon>
        <taxon>Tracheophyta</taxon>
        <taxon>Spermatophyta</taxon>
        <taxon>Magnoliopsida</taxon>
        <taxon>eudicotyledons</taxon>
        <taxon>Gunneridae</taxon>
        <taxon>Pentapetalae</taxon>
        <taxon>rosids</taxon>
        <taxon>fabids</taxon>
        <taxon>Fabales</taxon>
        <taxon>Fabaceae</taxon>
        <taxon>Papilionoideae</taxon>
        <taxon>50 kb inversion clade</taxon>
        <taxon>NPAAA clade</taxon>
        <taxon>Hologalegina</taxon>
        <taxon>IRL clade</taxon>
        <taxon>Trifolieae</taxon>
        <taxon>Trifolium</taxon>
    </lineage>
</organism>
<proteinExistence type="predicted"/>
<comment type="caution">
    <text evidence="2">The sequence shown here is derived from an EMBL/GenBank/DDBJ whole genome shotgun (WGS) entry which is preliminary data.</text>
</comment>
<dbReference type="AlphaFoldDB" id="A0A392TAL7"/>